<evidence type="ECO:0000313" key="2">
    <source>
        <dbReference type="EMBL" id="MBF4764756.1"/>
    </source>
</evidence>
<feature type="transmembrane region" description="Helical" evidence="1">
    <location>
        <begin position="59"/>
        <end position="77"/>
    </location>
</feature>
<name>A0A930YDY3_9ACTN</name>
<reference evidence="2" key="1">
    <citation type="submission" date="2020-11" db="EMBL/GenBank/DDBJ databases">
        <title>Nocardioides sp. nov., isolated from Soil of Cynanchum wilfordii Hemsley rhizosphere.</title>
        <authorList>
            <person name="Lee J.-S."/>
            <person name="Suh M.K."/>
            <person name="Kim J.-S."/>
        </authorList>
    </citation>
    <scope>NUCLEOTIDE SEQUENCE</scope>
    <source>
        <strain evidence="2">KCTC 19275</strain>
    </source>
</reference>
<dbReference type="AlphaFoldDB" id="A0A930YDY3"/>
<gene>
    <name evidence="2" type="ORF">ISU07_16610</name>
</gene>
<dbReference type="EMBL" id="JADKPN010000011">
    <property type="protein sequence ID" value="MBF4764756.1"/>
    <property type="molecule type" value="Genomic_DNA"/>
</dbReference>
<proteinExistence type="predicted"/>
<keyword evidence="3" id="KW-1185">Reference proteome</keyword>
<keyword evidence="1" id="KW-0472">Membrane</keyword>
<protein>
    <submittedName>
        <fullName evidence="2">Uncharacterized protein</fullName>
    </submittedName>
</protein>
<feature type="transmembrane region" description="Helical" evidence="1">
    <location>
        <begin position="159"/>
        <end position="178"/>
    </location>
</feature>
<dbReference type="Proteomes" id="UP000640489">
    <property type="component" value="Unassembled WGS sequence"/>
</dbReference>
<sequence>MESDDELTALRDAERARDQLAADLVVPPRFDEAIGAAVAFQIATSVVALTVDQTWARSLLPVGVVAFGVVAALQVLRFRRLNGVRVRGFVSRVILGSATTASFGYAVALVSAYVAALRDLWWLVGLAAVAGGVVYVLSGRRWLRAYRREPDRLGPGESALWLALVVVFAVAALVLLVLQR</sequence>
<organism evidence="2 3">
    <name type="scientific">Nocardioides islandensis</name>
    <dbReference type="NCBI Taxonomy" id="433663"/>
    <lineage>
        <taxon>Bacteria</taxon>
        <taxon>Bacillati</taxon>
        <taxon>Actinomycetota</taxon>
        <taxon>Actinomycetes</taxon>
        <taxon>Propionibacteriales</taxon>
        <taxon>Nocardioidaceae</taxon>
        <taxon>Nocardioides</taxon>
    </lineage>
</organism>
<feature type="transmembrane region" description="Helical" evidence="1">
    <location>
        <begin position="89"/>
        <end position="114"/>
    </location>
</feature>
<comment type="caution">
    <text evidence="2">The sequence shown here is derived from an EMBL/GenBank/DDBJ whole genome shotgun (WGS) entry which is preliminary data.</text>
</comment>
<accession>A0A930YDY3</accession>
<keyword evidence="1" id="KW-1133">Transmembrane helix</keyword>
<dbReference type="RefSeq" id="WP_194707946.1">
    <property type="nucleotide sequence ID" value="NZ_JADKPN010000011.1"/>
</dbReference>
<evidence type="ECO:0000256" key="1">
    <source>
        <dbReference type="SAM" id="Phobius"/>
    </source>
</evidence>
<feature type="transmembrane region" description="Helical" evidence="1">
    <location>
        <begin position="120"/>
        <end position="138"/>
    </location>
</feature>
<evidence type="ECO:0000313" key="3">
    <source>
        <dbReference type="Proteomes" id="UP000640489"/>
    </source>
</evidence>
<keyword evidence="1" id="KW-0812">Transmembrane</keyword>